<dbReference type="Proteomes" id="UP000636479">
    <property type="component" value="Unassembled WGS sequence"/>
</dbReference>
<comment type="caution">
    <text evidence="3">The sequence shown here is derived from an EMBL/GenBank/DDBJ whole genome shotgun (WGS) entry which is preliminary data.</text>
</comment>
<protein>
    <recommendedName>
        <fullName evidence="2">DUF6534 domain-containing protein</fullName>
    </recommendedName>
</protein>
<keyword evidence="1" id="KW-1133">Transmembrane helix</keyword>
<evidence type="ECO:0000313" key="4">
    <source>
        <dbReference type="Proteomes" id="UP000636479"/>
    </source>
</evidence>
<feature type="transmembrane region" description="Helical" evidence="1">
    <location>
        <begin position="103"/>
        <end position="124"/>
    </location>
</feature>
<keyword evidence="4" id="KW-1185">Reference proteome</keyword>
<evidence type="ECO:0000259" key="2">
    <source>
        <dbReference type="Pfam" id="PF20152"/>
    </source>
</evidence>
<dbReference type="PANTHER" id="PTHR40465:SF1">
    <property type="entry name" value="DUF6534 DOMAIN-CONTAINING PROTEIN"/>
    <property type="match status" value="1"/>
</dbReference>
<reference evidence="3" key="1">
    <citation type="submission" date="2020-05" db="EMBL/GenBank/DDBJ databases">
        <title>Mycena genomes resolve the evolution of fungal bioluminescence.</title>
        <authorList>
            <person name="Tsai I.J."/>
        </authorList>
    </citation>
    <scope>NUCLEOTIDE SEQUENCE</scope>
    <source>
        <strain evidence="3">171206Taipei</strain>
    </source>
</reference>
<feature type="transmembrane region" description="Helical" evidence="1">
    <location>
        <begin position="144"/>
        <end position="165"/>
    </location>
</feature>
<accession>A0A8H6W7W0</accession>
<proteinExistence type="predicted"/>
<dbReference type="GeneID" id="59343469"/>
<evidence type="ECO:0000256" key="1">
    <source>
        <dbReference type="SAM" id="Phobius"/>
    </source>
</evidence>
<feature type="transmembrane region" description="Helical" evidence="1">
    <location>
        <begin position="65"/>
        <end position="82"/>
    </location>
</feature>
<feature type="domain" description="DUF6534" evidence="2">
    <location>
        <begin position="228"/>
        <end position="314"/>
    </location>
</feature>
<dbReference type="Pfam" id="PF20152">
    <property type="entry name" value="DUF6534"/>
    <property type="match status" value="1"/>
</dbReference>
<dbReference type="OrthoDB" id="2535105at2759"/>
<sequence>MADMADRCNPFDMARVNLESPSHAKLAVRAPYKRRLTLGAWCLKMAAPPPTSPLPSLPPFDPNPTIGALLVGTLASGILFGINTTQNYVYYRRFPQDPRMIKWLVTIVWVMEFVHIFCISHVLYTYAVVNYGNPLIFLDKIPPTLALTILLGTVNTALVEAFFVFRIWTLAQNNLKFFKLVPLVLCVTITLFVAGTTADTVLSIQAANIPAFNARFDWLLVVPNSLNVFNDGSITISLITLLLLTRKGGFAKTAMMLDQLIKWTLETGLITGIFSCLSLIFCVRQPNDFIWVSLQVVKARLFANSLMASLNSRDNLREMTRSTADWASSGNNSYRPGYSTTAAHGSAVAHNGVNIAMTKVTLGERDGTITEPGGYEYGYKSAEDNRV</sequence>
<dbReference type="InterPro" id="IPR045339">
    <property type="entry name" value="DUF6534"/>
</dbReference>
<keyword evidence="1" id="KW-0472">Membrane</keyword>
<gene>
    <name evidence="3" type="ORF">MIND_00413100</name>
</gene>
<name>A0A8H6W7W0_9AGAR</name>
<dbReference type="EMBL" id="JACAZF010000004">
    <property type="protein sequence ID" value="KAF7306226.1"/>
    <property type="molecule type" value="Genomic_DNA"/>
</dbReference>
<dbReference type="PANTHER" id="PTHR40465">
    <property type="entry name" value="CHROMOSOME 1, WHOLE GENOME SHOTGUN SEQUENCE"/>
    <property type="match status" value="1"/>
</dbReference>
<dbReference type="AlphaFoldDB" id="A0A8H6W7W0"/>
<keyword evidence="1" id="KW-0812">Transmembrane</keyword>
<evidence type="ECO:0000313" key="3">
    <source>
        <dbReference type="EMBL" id="KAF7306226.1"/>
    </source>
</evidence>
<organism evidence="3 4">
    <name type="scientific">Mycena indigotica</name>
    <dbReference type="NCBI Taxonomy" id="2126181"/>
    <lineage>
        <taxon>Eukaryota</taxon>
        <taxon>Fungi</taxon>
        <taxon>Dikarya</taxon>
        <taxon>Basidiomycota</taxon>
        <taxon>Agaricomycotina</taxon>
        <taxon>Agaricomycetes</taxon>
        <taxon>Agaricomycetidae</taxon>
        <taxon>Agaricales</taxon>
        <taxon>Marasmiineae</taxon>
        <taxon>Mycenaceae</taxon>
        <taxon>Mycena</taxon>
    </lineage>
</organism>
<dbReference type="RefSeq" id="XP_037221245.1">
    <property type="nucleotide sequence ID" value="XM_037360953.1"/>
</dbReference>
<feature type="transmembrane region" description="Helical" evidence="1">
    <location>
        <begin position="177"/>
        <end position="198"/>
    </location>
</feature>